<name>G0MYC1_CAEBE</name>
<evidence type="ECO:0000313" key="3">
    <source>
        <dbReference type="Proteomes" id="UP000008068"/>
    </source>
</evidence>
<evidence type="ECO:0000313" key="2">
    <source>
        <dbReference type="EMBL" id="EGT47590.1"/>
    </source>
</evidence>
<proteinExistence type="predicted"/>
<keyword evidence="3" id="KW-1185">Reference proteome</keyword>
<protein>
    <recommendedName>
        <fullName evidence="1">RNA-binding protein RO60 vWA domain-containing protein</fullName>
    </recommendedName>
</protein>
<evidence type="ECO:0000259" key="1">
    <source>
        <dbReference type="Pfam" id="PF25045"/>
    </source>
</evidence>
<organism evidence="3">
    <name type="scientific">Caenorhabditis brenneri</name>
    <name type="common">Nematode worm</name>
    <dbReference type="NCBI Taxonomy" id="135651"/>
    <lineage>
        <taxon>Eukaryota</taxon>
        <taxon>Metazoa</taxon>
        <taxon>Ecdysozoa</taxon>
        <taxon>Nematoda</taxon>
        <taxon>Chromadorea</taxon>
        <taxon>Rhabditida</taxon>
        <taxon>Rhabditina</taxon>
        <taxon>Rhabditomorpha</taxon>
        <taxon>Rhabditoidea</taxon>
        <taxon>Rhabditidae</taxon>
        <taxon>Peloderinae</taxon>
        <taxon>Caenorhabditis</taxon>
    </lineage>
</organism>
<dbReference type="InterPro" id="IPR056800">
    <property type="entry name" value="vWA_Ro60"/>
</dbReference>
<dbReference type="InParanoid" id="G0MYC1"/>
<dbReference type="Proteomes" id="UP000008068">
    <property type="component" value="Unassembled WGS sequence"/>
</dbReference>
<reference evidence="3" key="1">
    <citation type="submission" date="2011-07" db="EMBL/GenBank/DDBJ databases">
        <authorList>
            <consortium name="Caenorhabditis brenneri Sequencing and Analysis Consortium"/>
            <person name="Wilson R.K."/>
        </authorList>
    </citation>
    <scope>NUCLEOTIDE SEQUENCE [LARGE SCALE GENOMIC DNA]</scope>
    <source>
        <strain evidence="3">PB2801</strain>
    </source>
</reference>
<dbReference type="eggNOG" id="KOG4846">
    <property type="taxonomic scope" value="Eukaryota"/>
</dbReference>
<dbReference type="Gene3D" id="3.40.50.410">
    <property type="entry name" value="von Willebrand factor, type A domain"/>
    <property type="match status" value="1"/>
</dbReference>
<sequence>MFFSRAEQIYRESITFPQYLTAKKVRDIAKQFLTVGCTSLFLKTGEVEHDDKNIEKIIGNGFGSILVEAISERTPHIHFRKNRVNLLVHLMYYQKVRTSSMEFTIYLSSLRRAASCLFPTVVFYPSDLSLFLELTGQYEKQSDHQKLIKSWFTNKNQELLKVLLSFWRNLNYGKIWEQCNHEVCSIDKLIEESKHFPSASWSPVNVFGAAVTLANLSNRQFAKSLNSSDITQISDYLLTNHWQKIGSALEVLLLRKKYEANYTFSPDIEFCGLLNDAYRNLCNTVVYTNFRVCVIPSVFKDESTKIKKVLLQSTDLATALLEDLLRNDQSKVFTKNDTSKRYGFSSKRDLIARNVSDLLNDHYHPARIIETAASLKVMFDCFIIISITGKRLPFEEIRKAIQVYRNVVNHHAKLVIIGVDSMDNKKVLADLEGTLLVCGADEGTSSLIREFVAI</sequence>
<dbReference type="AlphaFoldDB" id="G0MYC1"/>
<feature type="domain" description="RNA-binding protein RO60 vWA" evidence="1">
    <location>
        <begin position="372"/>
        <end position="452"/>
    </location>
</feature>
<dbReference type="EMBL" id="GL379820">
    <property type="protein sequence ID" value="EGT47590.1"/>
    <property type="molecule type" value="Genomic_DNA"/>
</dbReference>
<dbReference type="HOGENOM" id="CLU_042199_0_0_1"/>
<accession>G0MYC1</accession>
<dbReference type="Pfam" id="PF25045">
    <property type="entry name" value="vWA_Ro60"/>
    <property type="match status" value="1"/>
</dbReference>
<dbReference type="InterPro" id="IPR036465">
    <property type="entry name" value="vWFA_dom_sf"/>
</dbReference>
<dbReference type="STRING" id="135651.G0MYC1"/>
<gene>
    <name evidence="2" type="ORF">CAEBREN_32789</name>
</gene>